<feature type="transmembrane region" description="Helical" evidence="1">
    <location>
        <begin position="42"/>
        <end position="67"/>
    </location>
</feature>
<sequence length="276" mass="31159">MPEIISMGYFIRDLIVLVATSIIVVVLLAMGGKTKKNLGFGYFIRAFDSLLLAFLLVVVAQVIGVLLRTTVLNNDPTYSWIRSVMLTAGALLLLVSSVMIYLPFARGEYMIVPIASEPVDSLRYGAYWGDRERAHRIFVELAKRYRMPGIAVTRDPPDMFRKKLGLKLIPVMWVSTVQHDDAVSPTKLEVIMDNLRRFLEMANIDKVILIDCVEYFILENGEDAVLKFITSIKDFATLNRGLVIVTVDRESLDERTFSILTSELKPISNLEKTLAH</sequence>
<evidence type="ECO:0000313" key="3">
    <source>
        <dbReference type="EMBL" id="QDA32165.1"/>
    </source>
</evidence>
<dbReference type="GeneID" id="40475913"/>
<feature type="domain" description="DUF835" evidence="2">
    <location>
        <begin position="132"/>
        <end position="264"/>
    </location>
</feature>
<dbReference type="KEGG" id="tic:FH039_11975"/>
<dbReference type="RefSeq" id="WP_139681487.1">
    <property type="nucleotide sequence ID" value="NZ_CP040846.1"/>
</dbReference>
<name>A0A4Y5SN14_9EURY</name>
<feature type="transmembrane region" description="Helical" evidence="1">
    <location>
        <begin position="6"/>
        <end position="30"/>
    </location>
</feature>
<dbReference type="OrthoDB" id="86314at2157"/>
<dbReference type="Proteomes" id="UP000306007">
    <property type="component" value="Chromosome"/>
</dbReference>
<keyword evidence="1" id="KW-1133">Transmembrane helix</keyword>
<proteinExistence type="predicted"/>
<evidence type="ECO:0000313" key="4">
    <source>
        <dbReference type="Proteomes" id="UP000306007"/>
    </source>
</evidence>
<organism evidence="3 4">
    <name type="scientific">Thermococcus indicus</name>
    <dbReference type="NCBI Taxonomy" id="2586643"/>
    <lineage>
        <taxon>Archaea</taxon>
        <taxon>Methanobacteriati</taxon>
        <taxon>Methanobacteriota</taxon>
        <taxon>Thermococci</taxon>
        <taxon>Thermococcales</taxon>
        <taxon>Thermococcaceae</taxon>
        <taxon>Thermococcus</taxon>
    </lineage>
</organism>
<keyword evidence="1" id="KW-0812">Transmembrane</keyword>
<reference evidence="3 4" key="1">
    <citation type="submission" date="2019-06" db="EMBL/GenBank/DDBJ databases">
        <title>Thermococcus indicus sp. nov., a Fe(III)-reducing hyperthermophilic archaeon isolated from the Onnuri vent field of the Central Indian Ocean ridge.</title>
        <authorList>
            <person name="Lim J.K."/>
            <person name="Kim Y.J."/>
            <person name="Kwon K.K."/>
        </authorList>
    </citation>
    <scope>NUCLEOTIDE SEQUENCE [LARGE SCALE GENOMIC DNA]</scope>
    <source>
        <strain evidence="3 4">IOH1</strain>
    </source>
</reference>
<dbReference type="EMBL" id="CP040846">
    <property type="protein sequence ID" value="QDA32165.1"/>
    <property type="molecule type" value="Genomic_DNA"/>
</dbReference>
<keyword evidence="4" id="KW-1185">Reference proteome</keyword>
<feature type="transmembrane region" description="Helical" evidence="1">
    <location>
        <begin position="79"/>
        <end position="102"/>
    </location>
</feature>
<evidence type="ECO:0000259" key="2">
    <source>
        <dbReference type="Pfam" id="PF05763"/>
    </source>
</evidence>
<gene>
    <name evidence="3" type="ORF">FH039_11975</name>
</gene>
<protein>
    <submittedName>
        <fullName evidence="3">DUF835 domain-containing protein</fullName>
    </submittedName>
</protein>
<dbReference type="InterPro" id="IPR008553">
    <property type="entry name" value="DUF835"/>
</dbReference>
<dbReference type="Pfam" id="PF05763">
    <property type="entry name" value="DUF835"/>
    <property type="match status" value="1"/>
</dbReference>
<keyword evidence="1" id="KW-0472">Membrane</keyword>
<dbReference type="AlphaFoldDB" id="A0A4Y5SN14"/>
<evidence type="ECO:0000256" key="1">
    <source>
        <dbReference type="SAM" id="Phobius"/>
    </source>
</evidence>
<accession>A0A4Y5SN14</accession>